<dbReference type="EMBL" id="JARBHB010000001">
    <property type="protein sequence ID" value="KAJ8895939.1"/>
    <property type="molecule type" value="Genomic_DNA"/>
</dbReference>
<reference evidence="1 2" key="1">
    <citation type="submission" date="2023-02" db="EMBL/GenBank/DDBJ databases">
        <title>LHISI_Scaffold_Assembly.</title>
        <authorList>
            <person name="Stuart O.P."/>
            <person name="Cleave R."/>
            <person name="Magrath M.J.L."/>
            <person name="Mikheyev A.S."/>
        </authorList>
    </citation>
    <scope>NUCLEOTIDE SEQUENCE [LARGE SCALE GENOMIC DNA]</scope>
    <source>
        <strain evidence="1">Daus_M_001</strain>
        <tissue evidence="1">Leg muscle</tissue>
    </source>
</reference>
<evidence type="ECO:0000313" key="1">
    <source>
        <dbReference type="EMBL" id="KAJ8895939.1"/>
    </source>
</evidence>
<protein>
    <submittedName>
        <fullName evidence="1">Uncharacterized protein</fullName>
    </submittedName>
</protein>
<dbReference type="Proteomes" id="UP001159363">
    <property type="component" value="Chromosome 1"/>
</dbReference>
<name>A0ABQ9IGW6_9NEOP</name>
<gene>
    <name evidence="1" type="ORF">PR048_001280</name>
</gene>
<keyword evidence="2" id="KW-1185">Reference proteome</keyword>
<sequence>MVLQPLQGVTQLAVYHGLGVAIGQAEQSIVWLKVCACLKLSRAMWATVAERLVCSPKPIRVQSSAGSLRIFACGNRAGRCRWSRRSPVSPALSFRGCSILTSITHVGSQDLDVKRRQNLFTHSLSTFEINVRKMSLPLPEYI</sequence>
<proteinExistence type="predicted"/>
<comment type="caution">
    <text evidence="1">The sequence shown here is derived from an EMBL/GenBank/DDBJ whole genome shotgun (WGS) entry which is preliminary data.</text>
</comment>
<accession>A0ABQ9IGW6</accession>
<evidence type="ECO:0000313" key="2">
    <source>
        <dbReference type="Proteomes" id="UP001159363"/>
    </source>
</evidence>
<organism evidence="1 2">
    <name type="scientific">Dryococelus australis</name>
    <dbReference type="NCBI Taxonomy" id="614101"/>
    <lineage>
        <taxon>Eukaryota</taxon>
        <taxon>Metazoa</taxon>
        <taxon>Ecdysozoa</taxon>
        <taxon>Arthropoda</taxon>
        <taxon>Hexapoda</taxon>
        <taxon>Insecta</taxon>
        <taxon>Pterygota</taxon>
        <taxon>Neoptera</taxon>
        <taxon>Polyneoptera</taxon>
        <taxon>Phasmatodea</taxon>
        <taxon>Verophasmatodea</taxon>
        <taxon>Anareolatae</taxon>
        <taxon>Phasmatidae</taxon>
        <taxon>Eurycanthinae</taxon>
        <taxon>Dryococelus</taxon>
    </lineage>
</organism>